<dbReference type="EMBL" id="CAUYUJ010004514">
    <property type="protein sequence ID" value="CAK0809893.1"/>
    <property type="molecule type" value="Genomic_DNA"/>
</dbReference>
<gene>
    <name evidence="1" type="ORF">PCOR1329_LOCUS15020</name>
</gene>
<evidence type="ECO:0000313" key="1">
    <source>
        <dbReference type="EMBL" id="CAK0809893.1"/>
    </source>
</evidence>
<protein>
    <submittedName>
        <fullName evidence="1">Uncharacterized protein</fullName>
    </submittedName>
</protein>
<dbReference type="Proteomes" id="UP001189429">
    <property type="component" value="Unassembled WGS sequence"/>
</dbReference>
<name>A0ABN9QVA2_9DINO</name>
<accession>A0ABN9QVA2</accession>
<comment type="caution">
    <text evidence="1">The sequence shown here is derived from an EMBL/GenBank/DDBJ whole genome shotgun (WGS) entry which is preliminary data.</text>
</comment>
<organism evidence="1 2">
    <name type="scientific">Prorocentrum cordatum</name>
    <dbReference type="NCBI Taxonomy" id="2364126"/>
    <lineage>
        <taxon>Eukaryota</taxon>
        <taxon>Sar</taxon>
        <taxon>Alveolata</taxon>
        <taxon>Dinophyceae</taxon>
        <taxon>Prorocentrales</taxon>
        <taxon>Prorocentraceae</taxon>
        <taxon>Prorocentrum</taxon>
    </lineage>
</organism>
<sequence length="338" mass="38133">MAVSKPSSPHVTEDSQVIALLEQNNKLLKGFTKLLEEQSKLADLQNQSLAYIAEKAGCAEMRQCLASGEATDASRMLGMWCRGSSALCRENIRGAALASALKNGSPEGIKYEGIFRGRGRRRSELFCAIFFKAHIERSGETTNAFDDADKSAKTHDAMVGEKVEMMPKGPATDIVRRAFGEVPADLQAPCEIMLPVNKQCKPILSSDSDEPDEDTRAFDTVASVPEAAKPYFEKFQANSIANYENERILVTEGIVAWCWQIAGFAKKRHELDQHGYFIKRAKMDEDAKYQRKLEYEKNFFDIYVQQKFPSYYNIIEEYKDMCDEKKRKQELKTSEAQA</sequence>
<proteinExistence type="predicted"/>
<keyword evidence="2" id="KW-1185">Reference proteome</keyword>
<reference evidence="1" key="1">
    <citation type="submission" date="2023-10" db="EMBL/GenBank/DDBJ databases">
        <authorList>
            <person name="Chen Y."/>
            <person name="Shah S."/>
            <person name="Dougan E. K."/>
            <person name="Thang M."/>
            <person name="Chan C."/>
        </authorList>
    </citation>
    <scope>NUCLEOTIDE SEQUENCE [LARGE SCALE GENOMIC DNA]</scope>
</reference>
<evidence type="ECO:0000313" key="2">
    <source>
        <dbReference type="Proteomes" id="UP001189429"/>
    </source>
</evidence>